<dbReference type="Gene3D" id="1.20.150.30">
    <property type="entry name" value="Zincin-like metallopeptidase, N-terminal domain"/>
    <property type="match status" value="1"/>
</dbReference>
<dbReference type="InterPro" id="IPR018766">
    <property type="entry name" value="Zinicin_2"/>
</dbReference>
<dbReference type="PATRIC" id="fig|43675.28.peg.1348"/>
<reference evidence="3" key="1">
    <citation type="submission" date="2015-08" db="EMBL/GenBank/DDBJ databases">
        <title>Complete genome sequence of Rothia mucilaginosa strain NUM-Rm6536.</title>
        <authorList>
            <person name="Nambu T."/>
        </authorList>
    </citation>
    <scope>NUCLEOTIDE SEQUENCE [LARGE SCALE GENOMIC DNA]</scope>
    <source>
        <strain evidence="3">NUM-Rm6536</strain>
    </source>
</reference>
<dbReference type="AlphaFoldDB" id="A0A0K2S0E9"/>
<sequence length="487" mass="53516">MSENPTGGASNERDPLEEFLKKMQEQGFDPSAGATGQGGKGTSNNAQNPFGALFGEGGQNPFGISIDPEDLKNMGMSFDPAMMQSMFAQVQAMFSGAGASDSPSGVNWDNVKNQTRQMLASMGEDPSVPENLKRAVEDAANLADLWLDAVTTIERHNHPVQAWSKAEWVEHSFDSWREMVEPVAAEVTQSMVMPGAPDDVPEEISQILNSGFLNNIGSVIFGAQMAQALAQLAGEVYSSTDVGFPLAPGSSALLPNGYQQLAENIEVPPQEVLLYLAVRESALIRLHKANPWLREDLVQLVARYARGIRVDMNRMQDAASQVDMSNPDAVQEAFEGGMFSPQRTEDQELAVQRLEGLLALIEGWVSVVTEDATRNLPKAPQLTEIMARRRIDGGPSEQVFENLVGLELRPRLVREAQQFWRWYEESHGIEARDGLWDTPETLPTPAELEDFTAYDARMNKISLDDVDFDSELQKLLDGGFGDAPEEK</sequence>
<dbReference type="InterPro" id="IPR042271">
    <property type="entry name" value="Zinicin_2_N"/>
</dbReference>
<dbReference type="NCBIfam" id="TIGR03624">
    <property type="entry name" value="putative hydrolase"/>
    <property type="match status" value="1"/>
</dbReference>
<proteinExistence type="predicted"/>
<dbReference type="PANTHER" id="PTHR39420">
    <property type="match status" value="1"/>
</dbReference>
<dbReference type="Proteomes" id="UP000066203">
    <property type="component" value="Chromosome"/>
</dbReference>
<evidence type="ECO:0008006" key="4">
    <source>
        <dbReference type="Google" id="ProtNLM"/>
    </source>
</evidence>
<name>A0A0K2S0E9_9MICC</name>
<evidence type="ECO:0000313" key="3">
    <source>
        <dbReference type="Proteomes" id="UP000066203"/>
    </source>
</evidence>
<evidence type="ECO:0000256" key="1">
    <source>
        <dbReference type="SAM" id="MobiDB-lite"/>
    </source>
</evidence>
<organism evidence="2">
    <name type="scientific">Rothia mucilaginosa</name>
    <dbReference type="NCBI Taxonomy" id="43675"/>
    <lineage>
        <taxon>Bacteria</taxon>
        <taxon>Bacillati</taxon>
        <taxon>Actinomycetota</taxon>
        <taxon>Actinomycetes</taxon>
        <taxon>Micrococcales</taxon>
        <taxon>Micrococcaceae</taxon>
        <taxon>Rothia</taxon>
    </lineage>
</organism>
<dbReference type="EMBL" id="AP014938">
    <property type="protein sequence ID" value="BAS20563.1"/>
    <property type="molecule type" value="Genomic_DNA"/>
</dbReference>
<evidence type="ECO:0000313" key="2">
    <source>
        <dbReference type="EMBL" id="BAS20563.1"/>
    </source>
</evidence>
<dbReference type="PANTHER" id="PTHR39420:SF2">
    <property type="entry name" value="HYDROLASE"/>
    <property type="match status" value="1"/>
</dbReference>
<gene>
    <name evidence="2" type="ORF">RM6536_1316</name>
</gene>
<feature type="compositionally biased region" description="Basic and acidic residues" evidence="1">
    <location>
        <begin position="11"/>
        <end position="24"/>
    </location>
</feature>
<dbReference type="Pfam" id="PF10103">
    <property type="entry name" value="Zincin_2"/>
    <property type="match status" value="1"/>
</dbReference>
<dbReference type="SUPFAM" id="SSF55486">
    <property type="entry name" value="Metalloproteases ('zincins'), catalytic domain"/>
    <property type="match status" value="1"/>
</dbReference>
<feature type="region of interest" description="Disordered" evidence="1">
    <location>
        <begin position="1"/>
        <end position="68"/>
    </location>
</feature>
<dbReference type="RefSeq" id="WP_060824530.1">
    <property type="nucleotide sequence ID" value="NZ_AP014938.1"/>
</dbReference>
<protein>
    <recommendedName>
        <fullName evidence="4">Hydrolase</fullName>
    </recommendedName>
</protein>
<accession>A0A0K2S0E9</accession>